<gene>
    <name evidence="2" type="ordered locus">PERMA_1952</name>
</gene>
<dbReference type="SUPFAM" id="SSF51430">
    <property type="entry name" value="NAD(P)-linked oxidoreductase"/>
    <property type="match status" value="1"/>
</dbReference>
<protein>
    <submittedName>
        <fullName evidence="2">Aldo/keto reductase</fullName>
    </submittedName>
</protein>
<dbReference type="InterPro" id="IPR036812">
    <property type="entry name" value="NAD(P)_OxRdtase_dom_sf"/>
</dbReference>
<evidence type="ECO:0000313" key="2">
    <source>
        <dbReference type="EMBL" id="ACO03983.1"/>
    </source>
</evidence>
<dbReference type="PANTHER" id="PTHR43312:SF1">
    <property type="entry name" value="NADP-DEPENDENT OXIDOREDUCTASE DOMAIN-CONTAINING PROTEIN"/>
    <property type="match status" value="1"/>
</dbReference>
<dbReference type="Pfam" id="PF00248">
    <property type="entry name" value="Aldo_ket_red"/>
    <property type="match status" value="1"/>
</dbReference>
<dbReference type="CDD" id="cd19099">
    <property type="entry name" value="AKR_unchar"/>
    <property type="match status" value="1"/>
</dbReference>
<name>C0QSQ9_PERMH</name>
<dbReference type="AlphaFoldDB" id="C0QSQ9"/>
<dbReference type="KEGG" id="pmx:PERMA_1952"/>
<dbReference type="PANTHER" id="PTHR43312">
    <property type="entry name" value="D-THREO-ALDOSE 1-DEHYDROGENASE"/>
    <property type="match status" value="1"/>
</dbReference>
<sequence length="340" mass="40134">MLYKEFLDYRLSEIGIGTYLGASDQDTDIRYYETITEGIQKGINVIDTAINYRNMRSEKVIGDVLKNINREKVVISTKGGYIPVPYYIDEDPTQWFKREFVQKEIVSPKEITETGNIITPRFIDWSFEKSLENLNTEYIDVYFLHNPEDQLLKFNRDTFYKKIWTVFRLLEGKVHEGKLKYYGLATWNGLRVPEDHQQHIDLKKIFDIAREVGGENHHFRFIQLPYNIAMIEAYTLKNQRINGKSLTTFEASKRLGLYTYISSPLMQRRLVRPVHQQILERFRVKKFSHIPIQFVRSTEGVGTVLIGMSRKEHLIENLEIQEIPHLKPEEIDSMIKERGY</sequence>
<evidence type="ECO:0000259" key="1">
    <source>
        <dbReference type="Pfam" id="PF00248"/>
    </source>
</evidence>
<proteinExistence type="predicted"/>
<dbReference type="STRING" id="123214.PERMA_1952"/>
<dbReference type="EMBL" id="CP001230">
    <property type="protein sequence ID" value="ACO03983.1"/>
    <property type="molecule type" value="Genomic_DNA"/>
</dbReference>
<organism evidence="2 3">
    <name type="scientific">Persephonella marina (strain DSM 14350 / EX-H1)</name>
    <dbReference type="NCBI Taxonomy" id="123214"/>
    <lineage>
        <taxon>Bacteria</taxon>
        <taxon>Pseudomonadati</taxon>
        <taxon>Aquificota</taxon>
        <taxon>Aquificia</taxon>
        <taxon>Aquificales</taxon>
        <taxon>Hydrogenothermaceae</taxon>
        <taxon>Persephonella</taxon>
    </lineage>
</organism>
<dbReference type="Proteomes" id="UP000001366">
    <property type="component" value="Chromosome"/>
</dbReference>
<dbReference type="InterPro" id="IPR053135">
    <property type="entry name" value="AKR2_Oxidoreductase"/>
</dbReference>
<dbReference type="InterPro" id="IPR023210">
    <property type="entry name" value="NADP_OxRdtase_dom"/>
</dbReference>
<reference evidence="2 3" key="1">
    <citation type="journal article" date="2009" name="J. Bacteriol.">
        <title>Complete and draft genome sequences of six members of the Aquificales.</title>
        <authorList>
            <person name="Reysenbach A.L."/>
            <person name="Hamamura N."/>
            <person name="Podar M."/>
            <person name="Griffiths E."/>
            <person name="Ferreira S."/>
            <person name="Hochstein R."/>
            <person name="Heidelberg J."/>
            <person name="Johnson J."/>
            <person name="Mead D."/>
            <person name="Pohorille A."/>
            <person name="Sarmiento M."/>
            <person name="Schweighofer K."/>
            <person name="Seshadri R."/>
            <person name="Voytek M.A."/>
        </authorList>
    </citation>
    <scope>NUCLEOTIDE SEQUENCE [LARGE SCALE GENOMIC DNA]</scope>
    <source>
        <strain evidence="3">DSM 14350 / EX-H1</strain>
    </source>
</reference>
<keyword evidence="3" id="KW-1185">Reference proteome</keyword>
<dbReference type="OrthoDB" id="9804790at2"/>
<evidence type="ECO:0000313" key="3">
    <source>
        <dbReference type="Proteomes" id="UP000001366"/>
    </source>
</evidence>
<dbReference type="PaxDb" id="123214-PERMA_1952"/>
<accession>C0QSQ9</accession>
<feature type="domain" description="NADP-dependent oxidoreductase" evidence="1">
    <location>
        <begin position="14"/>
        <end position="333"/>
    </location>
</feature>
<dbReference type="eggNOG" id="COG0667">
    <property type="taxonomic scope" value="Bacteria"/>
</dbReference>
<dbReference type="Gene3D" id="3.20.20.100">
    <property type="entry name" value="NADP-dependent oxidoreductase domain"/>
    <property type="match status" value="1"/>
</dbReference>
<dbReference type="RefSeq" id="WP_012676221.1">
    <property type="nucleotide sequence ID" value="NC_012440.1"/>
</dbReference>
<dbReference type="HOGENOM" id="CLU_054485_0_0_0"/>